<evidence type="ECO:0000259" key="1">
    <source>
        <dbReference type="Pfam" id="PF10551"/>
    </source>
</evidence>
<organism evidence="2 4">
    <name type="scientific">Rotaria socialis</name>
    <dbReference type="NCBI Taxonomy" id="392032"/>
    <lineage>
        <taxon>Eukaryota</taxon>
        <taxon>Metazoa</taxon>
        <taxon>Spiralia</taxon>
        <taxon>Gnathifera</taxon>
        <taxon>Rotifera</taxon>
        <taxon>Eurotatoria</taxon>
        <taxon>Bdelloidea</taxon>
        <taxon>Philodinida</taxon>
        <taxon>Philodinidae</taxon>
        <taxon>Rotaria</taxon>
    </lineage>
</organism>
<gene>
    <name evidence="3" type="ORF">HFQ381_LOCUS31914</name>
    <name evidence="2" type="ORF">LUA448_LOCUS27829</name>
</gene>
<dbReference type="PANTHER" id="PTHR47160:SF10">
    <property type="entry name" value="MULE TRANSPOSASE DOMAIN-CONTAINING PROTEIN"/>
    <property type="match status" value="1"/>
</dbReference>
<dbReference type="InterPro" id="IPR018289">
    <property type="entry name" value="MULE_transposase_dom"/>
</dbReference>
<dbReference type="Pfam" id="PF10551">
    <property type="entry name" value="MULE"/>
    <property type="match status" value="1"/>
</dbReference>
<sequence length="449" mass="51953">TSTKYWICTINGCAAKVHTDLNNGLMKTVGNHSHLPEKEKLEVREVREKIKQRAINETTPIPRIYDEECAKAMLSNTAIAILPSEREMNSGINKARRAITPIIPTTQLFDIPESYSKTLNKNEFLITDKMITRRQRILLFSTSEQLEMLFAAETIFMDGTFSTCPKMFDQVYTIHAIKYDQSFPCVFGLLPNRQKSTYHFMFRELKALAVQMDMNFSPKLIMSDFEPGLLAVVALEFVTATHLSCYFHFTQAIYRAIQRLGLSTAYNNDDDIKKYCRKLMALPLIPEAIIEDTYDELIATMPSTLKDSLKDLLQYFQEQWLNKVPISQWCVHGLNIRTNNNAEGDIFLVFNSEIYFLMSHLAFHSRFNRRIQINHPNIWSFIKLLQGEENRFHHMYVQFMAGLGTRSKQAKTVAIQLRIDKLGERYYDGAINTIEYLDGLSFVVAKRKK</sequence>
<dbReference type="Proteomes" id="UP000663851">
    <property type="component" value="Unassembled WGS sequence"/>
</dbReference>
<feature type="non-terminal residue" evidence="2">
    <location>
        <position position="1"/>
    </location>
</feature>
<dbReference type="PANTHER" id="PTHR47160">
    <property type="entry name" value="PUTATIVE-RELATED"/>
    <property type="match status" value="1"/>
</dbReference>
<dbReference type="EMBL" id="CAJOBO010007057">
    <property type="protein sequence ID" value="CAF4569293.1"/>
    <property type="molecule type" value="Genomic_DNA"/>
</dbReference>
<comment type="caution">
    <text evidence="2">The sequence shown here is derived from an EMBL/GenBank/DDBJ whole genome shotgun (WGS) entry which is preliminary data.</text>
</comment>
<dbReference type="Gene3D" id="2.20.25.240">
    <property type="match status" value="1"/>
</dbReference>
<feature type="domain" description="MULE transposase" evidence="1">
    <location>
        <begin position="155"/>
        <end position="251"/>
    </location>
</feature>
<accession>A0A818JQC9</accession>
<reference evidence="2" key="1">
    <citation type="submission" date="2021-02" db="EMBL/GenBank/DDBJ databases">
        <authorList>
            <person name="Nowell W R."/>
        </authorList>
    </citation>
    <scope>NUCLEOTIDE SEQUENCE</scope>
</reference>
<dbReference type="Proteomes" id="UP000663833">
    <property type="component" value="Unassembled WGS sequence"/>
</dbReference>
<dbReference type="EMBL" id="CAJNYD010003885">
    <property type="protein sequence ID" value="CAF3548397.1"/>
    <property type="molecule type" value="Genomic_DNA"/>
</dbReference>
<name>A0A818JQC9_9BILA</name>
<proteinExistence type="predicted"/>
<dbReference type="AlphaFoldDB" id="A0A818JQC9"/>
<protein>
    <recommendedName>
        <fullName evidence="1">MULE transposase domain-containing protein</fullName>
    </recommendedName>
</protein>
<evidence type="ECO:0000313" key="2">
    <source>
        <dbReference type="EMBL" id="CAF3548397.1"/>
    </source>
</evidence>
<evidence type="ECO:0000313" key="4">
    <source>
        <dbReference type="Proteomes" id="UP000663833"/>
    </source>
</evidence>
<evidence type="ECO:0000313" key="3">
    <source>
        <dbReference type="EMBL" id="CAF4569293.1"/>
    </source>
</evidence>